<feature type="transmembrane region" description="Helical" evidence="1">
    <location>
        <begin position="79"/>
        <end position="101"/>
    </location>
</feature>
<name>A0A0L6Z816_9CLOT</name>
<organism evidence="2 3">
    <name type="scientific">Clostridium homopropionicum DSM 5847</name>
    <dbReference type="NCBI Taxonomy" id="1121318"/>
    <lineage>
        <taxon>Bacteria</taxon>
        <taxon>Bacillati</taxon>
        <taxon>Bacillota</taxon>
        <taxon>Clostridia</taxon>
        <taxon>Eubacteriales</taxon>
        <taxon>Clostridiaceae</taxon>
        <taxon>Clostridium</taxon>
    </lineage>
</organism>
<sequence length="102" mass="11129">MSSSKIILILGMMLVTFIPRLVPFLFISDRELPKRLKGFLKSVPYVALGALIIPGVFSATPSMPAAGTLGIVFAFIYSWLRGGIMVPVFGSIVITVLMLWVK</sequence>
<feature type="transmembrane region" description="Helical" evidence="1">
    <location>
        <begin position="39"/>
        <end position="59"/>
    </location>
</feature>
<accession>A0A0L6Z816</accession>
<evidence type="ECO:0000256" key="1">
    <source>
        <dbReference type="SAM" id="Phobius"/>
    </source>
</evidence>
<gene>
    <name evidence="2" type="ORF">CLHOM_24930</name>
</gene>
<keyword evidence="3" id="KW-1185">Reference proteome</keyword>
<dbReference type="PATRIC" id="fig|1121318.3.peg.2509"/>
<dbReference type="EMBL" id="LHUR01000028">
    <property type="protein sequence ID" value="KOA19112.1"/>
    <property type="molecule type" value="Genomic_DNA"/>
</dbReference>
<comment type="caution">
    <text evidence="2">The sequence shown here is derived from an EMBL/GenBank/DDBJ whole genome shotgun (WGS) entry which is preliminary data.</text>
</comment>
<keyword evidence="1" id="KW-0812">Transmembrane</keyword>
<dbReference type="RefSeq" id="WP_074782978.1">
    <property type="nucleotide sequence ID" value="NZ_LHUR01000028.1"/>
</dbReference>
<dbReference type="InterPro" id="IPR008407">
    <property type="entry name" value="Brnchd-chn_aa_trnsp_AzlD"/>
</dbReference>
<keyword evidence="1" id="KW-0472">Membrane</keyword>
<dbReference type="STRING" id="36844.SAMN04488501_11931"/>
<dbReference type="AlphaFoldDB" id="A0A0L6Z816"/>
<dbReference type="Pfam" id="PF05437">
    <property type="entry name" value="AzlD"/>
    <property type="match status" value="1"/>
</dbReference>
<evidence type="ECO:0000313" key="2">
    <source>
        <dbReference type="EMBL" id="KOA19112.1"/>
    </source>
</evidence>
<reference evidence="3" key="1">
    <citation type="submission" date="2015-08" db="EMBL/GenBank/DDBJ databases">
        <title>Genome sequence of the strict anaerobe Clostridium homopropionicum LuHBu1 (DSM 5847T).</title>
        <authorList>
            <person name="Poehlein A."/>
            <person name="Beck M."/>
            <person name="Schiel-Bengelsdorf B."/>
            <person name="Bengelsdorf F.R."/>
            <person name="Daniel R."/>
            <person name="Duerre P."/>
        </authorList>
    </citation>
    <scope>NUCLEOTIDE SEQUENCE [LARGE SCALE GENOMIC DNA]</scope>
    <source>
        <strain evidence="3">DSM 5847</strain>
    </source>
</reference>
<protein>
    <submittedName>
        <fullName evidence="2">Branched-chain amino acid transport protein (AzlD)</fullName>
    </submittedName>
</protein>
<proteinExistence type="predicted"/>
<dbReference type="Proteomes" id="UP000037043">
    <property type="component" value="Unassembled WGS sequence"/>
</dbReference>
<keyword evidence="1" id="KW-1133">Transmembrane helix</keyword>
<evidence type="ECO:0000313" key="3">
    <source>
        <dbReference type="Proteomes" id="UP000037043"/>
    </source>
</evidence>
<feature type="transmembrane region" description="Helical" evidence="1">
    <location>
        <begin position="6"/>
        <end position="27"/>
    </location>
</feature>